<reference evidence="1" key="1">
    <citation type="submission" date="2023-07" db="EMBL/GenBank/DDBJ databases">
        <title>Sequencing the genomes of 1000 actinobacteria strains.</title>
        <authorList>
            <person name="Klenk H.-P."/>
        </authorList>
    </citation>
    <scope>NUCLEOTIDE SEQUENCE</scope>
    <source>
        <strain evidence="1">DSM 44707</strain>
    </source>
</reference>
<evidence type="ECO:0000313" key="2">
    <source>
        <dbReference type="Proteomes" id="UP001183643"/>
    </source>
</evidence>
<comment type="caution">
    <text evidence="1">The sequence shown here is derived from an EMBL/GenBank/DDBJ whole genome shotgun (WGS) entry which is preliminary data.</text>
</comment>
<dbReference type="EMBL" id="JAVDYB010000001">
    <property type="protein sequence ID" value="MDR7277717.1"/>
    <property type="molecule type" value="Genomic_DNA"/>
</dbReference>
<name>A0AAE3YR50_9ACTN</name>
<sequence length="108" mass="11451">MQVGVEVVAGEDEGVPAGAAQCSVEHGEQVTGLGRGVDDDGPEFDGQFLLGDLLCRNQAPILIIDVRRIRASWILVVAEGPAEAVPYQPAENTRSTAEVWLVAPGGWR</sequence>
<keyword evidence="2" id="KW-1185">Reference proteome</keyword>
<dbReference type="RefSeq" id="WP_310370181.1">
    <property type="nucleotide sequence ID" value="NZ_JAVDYB010000001.1"/>
</dbReference>
<proteinExistence type="predicted"/>
<protein>
    <submittedName>
        <fullName evidence="1">Uncharacterized protein</fullName>
    </submittedName>
</protein>
<evidence type="ECO:0000313" key="1">
    <source>
        <dbReference type="EMBL" id="MDR7277717.1"/>
    </source>
</evidence>
<organism evidence="1 2">
    <name type="scientific">Catenuloplanes atrovinosus</name>
    <dbReference type="NCBI Taxonomy" id="137266"/>
    <lineage>
        <taxon>Bacteria</taxon>
        <taxon>Bacillati</taxon>
        <taxon>Actinomycetota</taxon>
        <taxon>Actinomycetes</taxon>
        <taxon>Micromonosporales</taxon>
        <taxon>Micromonosporaceae</taxon>
        <taxon>Catenuloplanes</taxon>
    </lineage>
</organism>
<dbReference type="AlphaFoldDB" id="A0AAE3YR50"/>
<accession>A0AAE3YR50</accession>
<dbReference type="Proteomes" id="UP001183643">
    <property type="component" value="Unassembled WGS sequence"/>
</dbReference>
<gene>
    <name evidence="1" type="ORF">J2S41_004495</name>
</gene>